<dbReference type="CDD" id="cd01767">
    <property type="entry name" value="UBX"/>
    <property type="match status" value="1"/>
</dbReference>
<feature type="compositionally biased region" description="Acidic residues" evidence="1">
    <location>
        <begin position="73"/>
        <end position="93"/>
    </location>
</feature>
<keyword evidence="4" id="KW-1185">Reference proteome</keyword>
<evidence type="ECO:0000259" key="2">
    <source>
        <dbReference type="Pfam" id="PF00789"/>
    </source>
</evidence>
<dbReference type="Proteomes" id="UP001295423">
    <property type="component" value="Unassembled WGS sequence"/>
</dbReference>
<evidence type="ECO:0000256" key="1">
    <source>
        <dbReference type="SAM" id="MobiDB-lite"/>
    </source>
</evidence>
<dbReference type="InterPro" id="IPR029071">
    <property type="entry name" value="Ubiquitin-like_domsf"/>
</dbReference>
<proteinExistence type="predicted"/>
<dbReference type="InterPro" id="IPR001012">
    <property type="entry name" value="UBX_dom"/>
</dbReference>
<dbReference type="AlphaFoldDB" id="A0AAD2CJT8"/>
<dbReference type="PANTHER" id="PTHR23322">
    <property type="entry name" value="FAS-ASSOCIATED PROTEIN"/>
    <property type="match status" value="1"/>
</dbReference>
<reference evidence="3" key="1">
    <citation type="submission" date="2023-08" db="EMBL/GenBank/DDBJ databases">
        <authorList>
            <person name="Audoor S."/>
            <person name="Bilcke G."/>
        </authorList>
    </citation>
    <scope>NUCLEOTIDE SEQUENCE</scope>
</reference>
<dbReference type="SUPFAM" id="SSF54236">
    <property type="entry name" value="Ubiquitin-like"/>
    <property type="match status" value="1"/>
</dbReference>
<sequence length="540" mass="59496">MIRIRILKFRWFCIVAGAAVGLSLLADASSTTSVSSIPFRINFSSKGRFQDRDSLAFITKDFNSILLRGGSDSEMEDYDNEYDDESDTEETTVDEASSDLVGIAVSMSKNTLSSVGSIVTKLATQSINAIRRAIKAGLDTDHADESEDQGLVSKLLNVALRMMKAAFIFDESVDGLSENESDGEVEGGSEDEHEYVIKREVDFGSVLSKAYGVEDNRGEDGPVILNGSLASALETARSQARMLVIFLPVRKPSKGKKTKDNIAIESILSSEVARAANKRASKNGGETGSFLFWAASAGSPESASAMKRLKGKLTSQKGERRPVLAVAYPLLSVASGNTKIAPKILAQHHCSPPPAESVMASWLGSLRKRHGKLYATMEKALKEAKYYKERTEGYSESVKSDNERKKREKEEEALRAAKEKAEKERQEALTARRVELRESLPEEDTSKDAKKVALRFQDGQSGQRQFSPDSLVSDLFNWVDAIFEMEREKVVLTSMNGKITLKWDVEANDRLLEDVGLGRNTGFRVSEAQEEAGEEREEEN</sequence>
<feature type="domain" description="UBX" evidence="2">
    <location>
        <begin position="447"/>
        <end position="495"/>
    </location>
</feature>
<accession>A0AAD2CJT8</accession>
<name>A0AAD2CJT8_9STRA</name>
<feature type="region of interest" description="Disordered" evidence="1">
    <location>
        <begin position="392"/>
        <end position="449"/>
    </location>
</feature>
<dbReference type="Pfam" id="PF00789">
    <property type="entry name" value="UBX"/>
    <property type="match status" value="1"/>
</dbReference>
<gene>
    <name evidence="3" type="ORF">CYCCA115_LOCUS3656</name>
</gene>
<dbReference type="EMBL" id="CAKOGP040000335">
    <property type="protein sequence ID" value="CAJ1934238.1"/>
    <property type="molecule type" value="Genomic_DNA"/>
</dbReference>
<comment type="caution">
    <text evidence="3">The sequence shown here is derived from an EMBL/GenBank/DDBJ whole genome shotgun (WGS) entry which is preliminary data.</text>
</comment>
<dbReference type="GO" id="GO:0005783">
    <property type="term" value="C:endoplasmic reticulum"/>
    <property type="evidence" value="ECO:0007669"/>
    <property type="project" value="TreeGrafter"/>
</dbReference>
<feature type="region of interest" description="Disordered" evidence="1">
    <location>
        <begin position="72"/>
        <end position="93"/>
    </location>
</feature>
<dbReference type="InterPro" id="IPR050730">
    <property type="entry name" value="UBX_domain-protein"/>
</dbReference>
<dbReference type="PANTHER" id="PTHR23322:SF1">
    <property type="entry name" value="FAS-ASSOCIATED FACTOR 2"/>
    <property type="match status" value="1"/>
</dbReference>
<evidence type="ECO:0000313" key="3">
    <source>
        <dbReference type="EMBL" id="CAJ1934238.1"/>
    </source>
</evidence>
<dbReference type="GO" id="GO:0036503">
    <property type="term" value="P:ERAD pathway"/>
    <property type="evidence" value="ECO:0007669"/>
    <property type="project" value="TreeGrafter"/>
</dbReference>
<dbReference type="GO" id="GO:0043130">
    <property type="term" value="F:ubiquitin binding"/>
    <property type="evidence" value="ECO:0007669"/>
    <property type="project" value="TreeGrafter"/>
</dbReference>
<protein>
    <recommendedName>
        <fullName evidence="2">UBX domain-containing protein</fullName>
    </recommendedName>
</protein>
<organism evidence="3 4">
    <name type="scientific">Cylindrotheca closterium</name>
    <dbReference type="NCBI Taxonomy" id="2856"/>
    <lineage>
        <taxon>Eukaryota</taxon>
        <taxon>Sar</taxon>
        <taxon>Stramenopiles</taxon>
        <taxon>Ochrophyta</taxon>
        <taxon>Bacillariophyta</taxon>
        <taxon>Bacillariophyceae</taxon>
        <taxon>Bacillariophycidae</taxon>
        <taxon>Bacillariales</taxon>
        <taxon>Bacillariaceae</taxon>
        <taxon>Cylindrotheca</taxon>
    </lineage>
</organism>
<evidence type="ECO:0000313" key="4">
    <source>
        <dbReference type="Proteomes" id="UP001295423"/>
    </source>
</evidence>
<dbReference type="Gene3D" id="3.10.20.90">
    <property type="entry name" value="Phosphatidylinositol 3-kinase Catalytic Subunit, Chain A, domain 1"/>
    <property type="match status" value="1"/>
</dbReference>